<keyword evidence="2" id="KW-1185">Reference proteome</keyword>
<dbReference type="InterPro" id="IPR036411">
    <property type="entry name" value="TorD-like_sf"/>
</dbReference>
<dbReference type="AlphaFoldDB" id="A0A2S0WPF2"/>
<evidence type="ECO:0000313" key="2">
    <source>
        <dbReference type="Proteomes" id="UP000244384"/>
    </source>
</evidence>
<proteinExistence type="predicted"/>
<dbReference type="GO" id="GO:0051131">
    <property type="term" value="P:chaperone-mediated protein complex assembly"/>
    <property type="evidence" value="ECO:0007669"/>
    <property type="project" value="InterPro"/>
</dbReference>
<gene>
    <name evidence="1" type="primary">narJ</name>
    <name evidence="1" type="ORF">C3E78_13400</name>
</gene>
<dbReference type="RefSeq" id="WP_108579190.1">
    <property type="nucleotide sequence ID" value="NZ_CP026952.1"/>
</dbReference>
<dbReference type="SUPFAM" id="SSF89155">
    <property type="entry name" value="TorD-like"/>
    <property type="match status" value="1"/>
</dbReference>
<dbReference type="NCBIfam" id="TIGR00684">
    <property type="entry name" value="narJ"/>
    <property type="match status" value="1"/>
</dbReference>
<dbReference type="PANTHER" id="PTHR43680">
    <property type="entry name" value="NITRATE REDUCTASE MOLYBDENUM COFACTOR ASSEMBLY CHAPERONE"/>
    <property type="match status" value="1"/>
</dbReference>
<evidence type="ECO:0000313" key="1">
    <source>
        <dbReference type="EMBL" id="AWB93124.1"/>
    </source>
</evidence>
<dbReference type="PANTHER" id="PTHR43680:SF2">
    <property type="entry name" value="NITRATE REDUCTASE MOLYBDENUM COFACTOR ASSEMBLY CHAPERONE NARJ"/>
    <property type="match status" value="1"/>
</dbReference>
<dbReference type="Gene3D" id="1.10.3480.10">
    <property type="entry name" value="TorD-like"/>
    <property type="match status" value="1"/>
</dbReference>
<dbReference type="Proteomes" id="UP000244384">
    <property type="component" value="Chromosome"/>
</dbReference>
<dbReference type="InterPro" id="IPR020945">
    <property type="entry name" value="DMSO/NO3_reduct_chaperone"/>
</dbReference>
<dbReference type="EMBL" id="CP026952">
    <property type="protein sequence ID" value="AWB93124.1"/>
    <property type="molecule type" value="Genomic_DNA"/>
</dbReference>
<reference evidence="2" key="1">
    <citation type="submission" date="2018-01" db="EMBL/GenBank/DDBJ databases">
        <authorList>
            <person name="Li J."/>
        </authorList>
    </citation>
    <scope>NUCLEOTIDE SEQUENCE [LARGE SCALE GENOMIC DNA]</scope>
    <source>
        <strain evidence="2">592</strain>
    </source>
</reference>
<accession>A0A5F2EY29</accession>
<dbReference type="GO" id="GO:0051082">
    <property type="term" value="F:unfolded protein binding"/>
    <property type="evidence" value="ECO:0007669"/>
    <property type="project" value="InterPro"/>
</dbReference>
<accession>A0A2S0WPF2</accession>
<name>A0A2S0WPF2_9ACTN</name>
<dbReference type="KEGG" id="aez:C3E78_13400"/>
<dbReference type="InterPro" id="IPR003765">
    <property type="entry name" value="NO3_reductase_chaperone_NarJ"/>
</dbReference>
<protein>
    <submittedName>
        <fullName evidence="1">Nitrate reductase molybdenum cofactor assembly chaperone</fullName>
    </submittedName>
</protein>
<sequence length="215" mass="23364">MRRRSRDAGVRRTVHQVSSWFLSYPDADLVKRLPLLMSAVEELPPSAGDATRAGLVELGEHLSGTPLPDLQRGYVELFDLSRHRAMHLSYWTDGDTRRRGEVLGRFKSAYRASGFLVQTGGELPDHLPMVLEFAAIADPVAGAALLQEYRASIELIRLELLERGSPYAGALTAVCATLPGESPADRAAARALAGPPPAESVGLEPYDPRLLPVLT</sequence>
<dbReference type="GO" id="GO:0016530">
    <property type="term" value="F:metallochaperone activity"/>
    <property type="evidence" value="ECO:0007669"/>
    <property type="project" value="TreeGrafter"/>
</dbReference>
<dbReference type="OrthoDB" id="4307003at2"/>
<dbReference type="Pfam" id="PF02613">
    <property type="entry name" value="Nitrate_red_del"/>
    <property type="match status" value="1"/>
</dbReference>
<dbReference type="GO" id="GO:0042128">
    <property type="term" value="P:nitrate assimilation"/>
    <property type="evidence" value="ECO:0007669"/>
    <property type="project" value="TreeGrafter"/>
</dbReference>
<organism evidence="1 2">
    <name type="scientific">Aeromicrobium chenweiae</name>
    <dbReference type="NCBI Taxonomy" id="2079793"/>
    <lineage>
        <taxon>Bacteria</taxon>
        <taxon>Bacillati</taxon>
        <taxon>Actinomycetota</taxon>
        <taxon>Actinomycetes</taxon>
        <taxon>Propionibacteriales</taxon>
        <taxon>Nocardioidaceae</taxon>
        <taxon>Aeromicrobium</taxon>
    </lineage>
</organism>